<keyword evidence="9 13" id="KW-0472">Membrane</keyword>
<feature type="transmembrane region" description="Helical" evidence="13">
    <location>
        <begin position="98"/>
        <end position="118"/>
    </location>
</feature>
<dbReference type="EMBL" id="CM001276">
    <property type="protein sequence ID" value="EHH50853.1"/>
    <property type="molecule type" value="Genomic_DNA"/>
</dbReference>
<evidence type="ECO:0000256" key="5">
    <source>
        <dbReference type="ARBA" id="ARBA00022692"/>
    </source>
</evidence>
<evidence type="ECO:0000256" key="3">
    <source>
        <dbReference type="ARBA" id="ARBA00022475"/>
    </source>
</evidence>
<organism>
    <name type="scientific">Macaca fascicularis</name>
    <name type="common">Crab-eating macaque</name>
    <name type="synonym">Cynomolgus monkey</name>
    <dbReference type="NCBI Taxonomy" id="9541"/>
    <lineage>
        <taxon>Eukaryota</taxon>
        <taxon>Metazoa</taxon>
        <taxon>Chordata</taxon>
        <taxon>Craniata</taxon>
        <taxon>Vertebrata</taxon>
        <taxon>Euteleostomi</taxon>
        <taxon>Mammalia</taxon>
        <taxon>Eutheria</taxon>
        <taxon>Euarchontoglires</taxon>
        <taxon>Primates</taxon>
        <taxon>Haplorrhini</taxon>
        <taxon>Catarrhini</taxon>
        <taxon>Cercopithecidae</taxon>
        <taxon>Cercopithecinae</taxon>
        <taxon>Macaca</taxon>
    </lineage>
</organism>
<dbReference type="CDD" id="cd15421">
    <property type="entry name" value="7tmA_OR2T-like"/>
    <property type="match status" value="1"/>
</dbReference>
<keyword evidence="11 12" id="KW-0807">Transducer</keyword>
<evidence type="ECO:0000256" key="2">
    <source>
        <dbReference type="ARBA" id="ARBA00004651"/>
    </source>
</evidence>
<dbReference type="InterPro" id="IPR000276">
    <property type="entry name" value="GPCR_Rhodpsn"/>
</dbReference>
<dbReference type="SUPFAM" id="SSF81321">
    <property type="entry name" value="Family A G protein-coupled receptor-like"/>
    <property type="match status" value="1"/>
</dbReference>
<dbReference type="PROSITE" id="PS00237">
    <property type="entry name" value="G_PROTEIN_RECEP_F1_1"/>
    <property type="match status" value="1"/>
</dbReference>
<keyword evidence="6 13" id="KW-0552">Olfaction</keyword>
<evidence type="ECO:0000313" key="15">
    <source>
        <dbReference type="EMBL" id="EHH50853.1"/>
    </source>
</evidence>
<evidence type="ECO:0000256" key="4">
    <source>
        <dbReference type="ARBA" id="ARBA00022606"/>
    </source>
</evidence>
<feature type="transmembrane region" description="Helical" evidence="13">
    <location>
        <begin position="60"/>
        <end position="78"/>
    </location>
</feature>
<protein>
    <recommendedName>
        <fullName evidence="13">Olfactory receptor</fullName>
    </recommendedName>
</protein>
<dbReference type="SMART" id="SM01381">
    <property type="entry name" value="7TM_GPCR_Srsx"/>
    <property type="match status" value="1"/>
</dbReference>
<feature type="transmembrane region" description="Helical" evidence="13">
    <location>
        <begin position="139"/>
        <end position="158"/>
    </location>
</feature>
<evidence type="ECO:0000256" key="6">
    <source>
        <dbReference type="ARBA" id="ARBA00022725"/>
    </source>
</evidence>
<sequence>MGHQNDTFSSDFILLGVFSSSPTSLVFFSFMFVIFIMSVTENTLMILLIRSDSRLHTPMYFLLSHLSFMDILHVSNIVPKMVTDFLSGSRTISLAGCGFQVFLSLTLLGGECLLLAAMSYDRYVAICHPLRYPTLMKEYASTLMAGGSWLIGVFNSTVHTAYALQFPFCGSRAIDHFFCEVPAMLKLSCADTTNYERGVYVSAVLFLVIPAFLISASYGQIILTVLQMKSSEARKKSFSTCSFHMIVVMMYYGPFIFTYMRPKSHHTPGQDKFLAIFYTILTPTLNPLIYSFRNKDVLAVMKNMLKRSNFLLKKMNRKIPFTCVFSLF</sequence>
<feature type="transmembrane region" description="Helical" evidence="13">
    <location>
        <begin position="12"/>
        <end position="39"/>
    </location>
</feature>
<dbReference type="InterPro" id="IPR017452">
    <property type="entry name" value="GPCR_Rhodpsn_7TM"/>
</dbReference>
<feature type="transmembrane region" description="Helical" evidence="13">
    <location>
        <begin position="272"/>
        <end position="292"/>
    </location>
</feature>
<dbReference type="PROSITE" id="PS50262">
    <property type="entry name" value="G_PROTEIN_RECEP_F1_2"/>
    <property type="match status" value="1"/>
</dbReference>
<dbReference type="AlphaFoldDB" id="G7NVL2"/>
<reference evidence="15" key="1">
    <citation type="journal article" date="2011" name="Nat. Biotechnol.">
        <title>Genome sequencing and comparison of two nonhuman primate animal models, the cynomolgus and Chinese rhesus macaques.</title>
        <authorList>
            <person name="Yan G."/>
            <person name="Zhang G."/>
            <person name="Fang X."/>
            <person name="Zhang Y."/>
            <person name="Li C."/>
            <person name="Ling F."/>
            <person name="Cooper D.N."/>
            <person name="Li Q."/>
            <person name="Li Y."/>
            <person name="van Gool A.J."/>
            <person name="Du H."/>
            <person name="Chen J."/>
            <person name="Chen R."/>
            <person name="Zhang P."/>
            <person name="Huang Z."/>
            <person name="Thompson J.R."/>
            <person name="Meng Y."/>
            <person name="Bai Y."/>
            <person name="Wang J."/>
            <person name="Zhuo M."/>
            <person name="Wang T."/>
            <person name="Huang Y."/>
            <person name="Wei L."/>
            <person name="Li J."/>
            <person name="Wang Z."/>
            <person name="Hu H."/>
            <person name="Yang P."/>
            <person name="Le L."/>
            <person name="Stenson P.D."/>
            <person name="Li B."/>
            <person name="Liu X."/>
            <person name="Ball E.V."/>
            <person name="An N."/>
            <person name="Huang Q."/>
            <person name="Zhang Y."/>
            <person name="Fan W."/>
            <person name="Zhang X."/>
            <person name="Li Y."/>
            <person name="Wang W."/>
            <person name="Katze M.G."/>
            <person name="Su B."/>
            <person name="Nielsen R."/>
            <person name="Yang H."/>
            <person name="Wang J."/>
            <person name="Wang X."/>
            <person name="Wang J."/>
        </authorList>
    </citation>
    <scope>NUCLEOTIDE SEQUENCE [LARGE SCALE GENOMIC DNA]</scope>
    <source>
        <strain evidence="15">CE-4</strain>
    </source>
</reference>
<dbReference type="GO" id="GO:0004930">
    <property type="term" value="F:G protein-coupled receptor activity"/>
    <property type="evidence" value="ECO:0007669"/>
    <property type="project" value="UniProtKB-KW"/>
</dbReference>
<feature type="transmembrane region" description="Helical" evidence="13">
    <location>
        <begin position="238"/>
        <end position="260"/>
    </location>
</feature>
<comment type="function">
    <text evidence="1">Odorant receptor.</text>
</comment>
<evidence type="ECO:0000256" key="1">
    <source>
        <dbReference type="ARBA" id="ARBA00002936"/>
    </source>
</evidence>
<feature type="transmembrane region" description="Helical" evidence="13">
    <location>
        <begin position="200"/>
        <end position="226"/>
    </location>
</feature>
<evidence type="ECO:0000256" key="8">
    <source>
        <dbReference type="ARBA" id="ARBA00023040"/>
    </source>
</evidence>
<dbReference type="Gene3D" id="1.20.1070.10">
    <property type="entry name" value="Rhodopsin 7-helix transmembrane proteins"/>
    <property type="match status" value="1"/>
</dbReference>
<name>G7NVL2_MACFA</name>
<proteinExistence type="inferred from homology"/>
<gene>
    <name evidence="15" type="ORF">EGM_01741</name>
</gene>
<evidence type="ECO:0000256" key="12">
    <source>
        <dbReference type="RuleBase" id="RU000688"/>
    </source>
</evidence>
<dbReference type="PRINTS" id="PR00245">
    <property type="entry name" value="OLFACTORYR"/>
</dbReference>
<keyword evidence="7 13" id="KW-1133">Transmembrane helix</keyword>
<keyword evidence="5 12" id="KW-0812">Transmembrane</keyword>
<feature type="non-terminal residue" evidence="15">
    <location>
        <position position="328"/>
    </location>
</feature>
<dbReference type="FunFam" id="1.20.1070.10:FF:000008">
    <property type="entry name" value="Olfactory receptor"/>
    <property type="match status" value="1"/>
</dbReference>
<keyword evidence="3 13" id="KW-1003">Cell membrane</keyword>
<dbReference type="PRINTS" id="PR00237">
    <property type="entry name" value="GPCRRHODOPSN"/>
</dbReference>
<dbReference type="GO" id="GO:0004984">
    <property type="term" value="F:olfactory receptor activity"/>
    <property type="evidence" value="ECO:0007669"/>
    <property type="project" value="InterPro"/>
</dbReference>
<evidence type="ECO:0000256" key="10">
    <source>
        <dbReference type="ARBA" id="ARBA00023170"/>
    </source>
</evidence>
<evidence type="ECO:0000259" key="14">
    <source>
        <dbReference type="PROSITE" id="PS50262"/>
    </source>
</evidence>
<dbReference type="InterPro" id="IPR000725">
    <property type="entry name" value="Olfact_rcpt"/>
</dbReference>
<dbReference type="PANTHER" id="PTHR26453">
    <property type="entry name" value="OLFACTORY RECEPTOR"/>
    <property type="match status" value="1"/>
</dbReference>
<comment type="similarity">
    <text evidence="12">Belongs to the G-protein coupled receptor 1 family.</text>
</comment>
<evidence type="ECO:0000256" key="9">
    <source>
        <dbReference type="ARBA" id="ARBA00023136"/>
    </source>
</evidence>
<evidence type="ECO:0000256" key="13">
    <source>
        <dbReference type="RuleBase" id="RU363047"/>
    </source>
</evidence>
<evidence type="ECO:0000256" key="11">
    <source>
        <dbReference type="ARBA" id="ARBA00023224"/>
    </source>
</evidence>
<keyword evidence="10 12" id="KW-0675">Receptor</keyword>
<dbReference type="GO" id="GO:0005886">
    <property type="term" value="C:plasma membrane"/>
    <property type="evidence" value="ECO:0007669"/>
    <property type="project" value="UniProtKB-SubCell"/>
</dbReference>
<keyword evidence="8 12" id="KW-0297">G-protein coupled receptor</keyword>
<dbReference type="Proteomes" id="UP000009130">
    <property type="component" value="Chromosome 1"/>
</dbReference>
<accession>G7NVL2</accession>
<comment type="subcellular location">
    <subcellularLocation>
        <location evidence="2 13">Cell membrane</location>
        <topology evidence="2 13">Multi-pass membrane protein</topology>
    </subcellularLocation>
</comment>
<feature type="domain" description="G-protein coupled receptors family 1 profile" evidence="14">
    <location>
        <begin position="41"/>
        <end position="290"/>
    </location>
</feature>
<evidence type="ECO:0000256" key="7">
    <source>
        <dbReference type="ARBA" id="ARBA00022989"/>
    </source>
</evidence>
<keyword evidence="4 13" id="KW-0716">Sensory transduction</keyword>
<dbReference type="Pfam" id="PF13853">
    <property type="entry name" value="7tm_4"/>
    <property type="match status" value="1"/>
</dbReference>